<organism evidence="2 3">
    <name type="scientific">Flavobacterium micromati</name>
    <dbReference type="NCBI Taxonomy" id="229205"/>
    <lineage>
        <taxon>Bacteria</taxon>
        <taxon>Pseudomonadati</taxon>
        <taxon>Bacteroidota</taxon>
        <taxon>Flavobacteriia</taxon>
        <taxon>Flavobacteriales</taxon>
        <taxon>Flavobacteriaceae</taxon>
        <taxon>Flavobacterium</taxon>
    </lineage>
</organism>
<evidence type="ECO:0000313" key="3">
    <source>
        <dbReference type="Proteomes" id="UP000184020"/>
    </source>
</evidence>
<dbReference type="OrthoDB" id="1725737at2"/>
<keyword evidence="1" id="KW-0812">Transmembrane</keyword>
<gene>
    <name evidence="2" type="ORF">SAMN05444372_101221</name>
</gene>
<keyword evidence="3" id="KW-1185">Reference proteome</keyword>
<dbReference type="RefSeq" id="WP_073016331.1">
    <property type="nucleotide sequence ID" value="NZ_FQWF01000001.1"/>
</dbReference>
<evidence type="ECO:0000313" key="2">
    <source>
        <dbReference type="EMBL" id="SHF93166.1"/>
    </source>
</evidence>
<sequence>MSTTEIKLYDFFRKDLKLDDSRAKVFAEVLFESIENQTNKTATEYKSIFKEDMLKLDIKIADTKSEMIKWFFAFFVSLMLMILGLYATILLK</sequence>
<keyword evidence="1" id="KW-1133">Transmembrane helix</keyword>
<dbReference type="AlphaFoldDB" id="A0A1M5FNU8"/>
<name>A0A1M5FNU8_9FLAO</name>
<proteinExistence type="predicted"/>
<dbReference type="Proteomes" id="UP000184020">
    <property type="component" value="Unassembled WGS sequence"/>
</dbReference>
<protein>
    <submittedName>
        <fullName evidence="2">Uncharacterized protein</fullName>
    </submittedName>
</protein>
<reference evidence="3" key="1">
    <citation type="submission" date="2016-11" db="EMBL/GenBank/DDBJ databases">
        <authorList>
            <person name="Varghese N."/>
            <person name="Submissions S."/>
        </authorList>
    </citation>
    <scope>NUCLEOTIDE SEQUENCE [LARGE SCALE GENOMIC DNA]</scope>
    <source>
        <strain evidence="3">DSM 17659</strain>
    </source>
</reference>
<keyword evidence="1" id="KW-0472">Membrane</keyword>
<evidence type="ECO:0000256" key="1">
    <source>
        <dbReference type="SAM" id="Phobius"/>
    </source>
</evidence>
<feature type="transmembrane region" description="Helical" evidence="1">
    <location>
        <begin position="70"/>
        <end position="91"/>
    </location>
</feature>
<dbReference type="EMBL" id="FQWF01000001">
    <property type="protein sequence ID" value="SHF93166.1"/>
    <property type="molecule type" value="Genomic_DNA"/>
</dbReference>
<accession>A0A1M5FNU8</accession>